<gene>
    <name evidence="6" type="ORF">PHET_03479</name>
</gene>
<evidence type="ECO:0000313" key="7">
    <source>
        <dbReference type="Proteomes" id="UP000748531"/>
    </source>
</evidence>
<dbReference type="EMBL" id="LUCH01001444">
    <property type="protein sequence ID" value="KAF5403060.1"/>
    <property type="molecule type" value="Genomic_DNA"/>
</dbReference>
<keyword evidence="1" id="KW-0677">Repeat</keyword>
<evidence type="ECO:0000259" key="5">
    <source>
        <dbReference type="PROSITE" id="PS50102"/>
    </source>
</evidence>
<name>A0A8J4WST8_9TREM</name>
<evidence type="ECO:0000256" key="3">
    <source>
        <dbReference type="PROSITE-ProRule" id="PRU00176"/>
    </source>
</evidence>
<sequence length="85" mass="9205">MLHQLFLRLTQVSLARPSSESIKGANLYISGLPPSMTQQKLEELFNSCGRIITSRILYDSNTDPSKPSGTGSNDNDSLDTTGGMT</sequence>
<reference evidence="6" key="1">
    <citation type="submission" date="2019-05" db="EMBL/GenBank/DDBJ databases">
        <title>Annotation for the trematode Paragonimus heterotremus.</title>
        <authorList>
            <person name="Choi Y.-J."/>
        </authorList>
    </citation>
    <scope>NUCLEOTIDE SEQUENCE</scope>
    <source>
        <strain evidence="6">LC</strain>
    </source>
</reference>
<dbReference type="GO" id="GO:1990904">
    <property type="term" value="C:ribonucleoprotein complex"/>
    <property type="evidence" value="ECO:0007669"/>
    <property type="project" value="InterPro"/>
</dbReference>
<feature type="compositionally biased region" description="Polar residues" evidence="4">
    <location>
        <begin position="59"/>
        <end position="85"/>
    </location>
</feature>
<feature type="domain" description="RRM" evidence="5">
    <location>
        <begin position="25"/>
        <end position="71"/>
    </location>
</feature>
<keyword evidence="2 3" id="KW-0694">RNA-binding</keyword>
<evidence type="ECO:0000256" key="4">
    <source>
        <dbReference type="SAM" id="MobiDB-lite"/>
    </source>
</evidence>
<dbReference type="SUPFAM" id="SSF54928">
    <property type="entry name" value="RNA-binding domain, RBD"/>
    <property type="match status" value="1"/>
</dbReference>
<keyword evidence="7" id="KW-1185">Reference proteome</keyword>
<dbReference type="OrthoDB" id="266020at2759"/>
<evidence type="ECO:0000256" key="1">
    <source>
        <dbReference type="ARBA" id="ARBA00022737"/>
    </source>
</evidence>
<evidence type="ECO:0000313" key="6">
    <source>
        <dbReference type="EMBL" id="KAF5403060.1"/>
    </source>
</evidence>
<dbReference type="Proteomes" id="UP000748531">
    <property type="component" value="Unassembled WGS sequence"/>
</dbReference>
<protein>
    <recommendedName>
        <fullName evidence="5">RRM domain-containing protein</fullName>
    </recommendedName>
</protein>
<organism evidence="6 7">
    <name type="scientific">Paragonimus heterotremus</name>
    <dbReference type="NCBI Taxonomy" id="100268"/>
    <lineage>
        <taxon>Eukaryota</taxon>
        <taxon>Metazoa</taxon>
        <taxon>Spiralia</taxon>
        <taxon>Lophotrochozoa</taxon>
        <taxon>Platyhelminthes</taxon>
        <taxon>Trematoda</taxon>
        <taxon>Digenea</taxon>
        <taxon>Plagiorchiida</taxon>
        <taxon>Troglotremata</taxon>
        <taxon>Troglotrematidae</taxon>
        <taxon>Paragonimus</taxon>
    </lineage>
</organism>
<dbReference type="Pfam" id="PF00076">
    <property type="entry name" value="RRM_1"/>
    <property type="match status" value="1"/>
</dbReference>
<accession>A0A8J4WST8</accession>
<dbReference type="PRINTS" id="PR00961">
    <property type="entry name" value="HUDSXLRNA"/>
</dbReference>
<dbReference type="InterPro" id="IPR012677">
    <property type="entry name" value="Nucleotide-bd_a/b_plait_sf"/>
</dbReference>
<dbReference type="GO" id="GO:0003723">
    <property type="term" value="F:RNA binding"/>
    <property type="evidence" value="ECO:0007669"/>
    <property type="project" value="UniProtKB-UniRule"/>
</dbReference>
<feature type="region of interest" description="Disordered" evidence="4">
    <location>
        <begin position="58"/>
        <end position="85"/>
    </location>
</feature>
<dbReference type="AlphaFoldDB" id="A0A8J4WST8"/>
<dbReference type="InterPro" id="IPR035979">
    <property type="entry name" value="RBD_domain_sf"/>
</dbReference>
<comment type="caution">
    <text evidence="6">The sequence shown here is derived from an EMBL/GenBank/DDBJ whole genome shotgun (WGS) entry which is preliminary data.</text>
</comment>
<dbReference type="PROSITE" id="PS50102">
    <property type="entry name" value="RRM"/>
    <property type="match status" value="1"/>
</dbReference>
<evidence type="ECO:0000256" key="2">
    <source>
        <dbReference type="ARBA" id="ARBA00022884"/>
    </source>
</evidence>
<dbReference type="Gene3D" id="3.30.70.330">
    <property type="match status" value="1"/>
</dbReference>
<dbReference type="InterPro" id="IPR000504">
    <property type="entry name" value="RRM_dom"/>
</dbReference>
<dbReference type="InterPro" id="IPR002343">
    <property type="entry name" value="Hud_Sxl_RNA"/>
</dbReference>
<dbReference type="PANTHER" id="PTHR10352">
    <property type="entry name" value="EUKARYOTIC TRANSLATION INITIATION FACTOR 3 SUBUNIT G"/>
    <property type="match status" value="1"/>
</dbReference>
<proteinExistence type="predicted"/>